<evidence type="ECO:0000256" key="3">
    <source>
        <dbReference type="ARBA" id="ARBA00022475"/>
    </source>
</evidence>
<comment type="similarity">
    <text evidence="2 7">Belongs to the membrane-bound acyltransferase family.</text>
</comment>
<evidence type="ECO:0000256" key="2">
    <source>
        <dbReference type="ARBA" id="ARBA00010323"/>
    </source>
</evidence>
<keyword evidence="6 7" id="KW-0472">Membrane</keyword>
<dbReference type="PANTHER" id="PTHR13285:SF18">
    <property type="entry name" value="PROTEIN-CYSTEINE N-PALMITOYLTRANSFERASE RASP"/>
    <property type="match status" value="1"/>
</dbReference>
<evidence type="ECO:0000256" key="5">
    <source>
        <dbReference type="ARBA" id="ARBA00022989"/>
    </source>
</evidence>
<feature type="transmembrane region" description="Helical" evidence="8">
    <location>
        <begin position="422"/>
        <end position="443"/>
    </location>
</feature>
<dbReference type="InterPro" id="IPR051085">
    <property type="entry name" value="MB_O-acyltransferase"/>
</dbReference>
<keyword evidence="5 8" id="KW-1133">Transmembrane helix</keyword>
<evidence type="ECO:0000256" key="4">
    <source>
        <dbReference type="ARBA" id="ARBA00022692"/>
    </source>
</evidence>
<feature type="transmembrane region" description="Helical" evidence="8">
    <location>
        <begin position="378"/>
        <end position="401"/>
    </location>
</feature>
<evidence type="ECO:0000256" key="7">
    <source>
        <dbReference type="PIRNR" id="PIRNR016636"/>
    </source>
</evidence>
<feature type="transmembrane region" description="Helical" evidence="8">
    <location>
        <begin position="330"/>
        <end position="358"/>
    </location>
</feature>
<feature type="transmembrane region" description="Helical" evidence="8">
    <location>
        <begin position="167"/>
        <end position="185"/>
    </location>
</feature>
<sequence>MLFNTIQFIIFFIVITLAYFSLSWRGRWILLLVASCYFYMVFKPIFILILFGTIVIDYYAGIWIEKAKDQKQRKLLLIISLISNIGILAFFKYYDFLQDSVNGLLAGLDLRPLVPPLTRLMPTQVVEWITTGSGKILLPIGLSFHTFQAMSYTIEVYRGNQKAERHFGIYALYVMFYPQLVAGPIERPQNMLFQFHSYFKYDFEQVKSGLMQMAFGLFKKIVIADRLSLFVDHAYNPGSDHNGLTLLLATVFYSFQIYCDFSGYSDMAIGAARVMGFTLMDNFRSPYEARSIPEFWGRWHISLSTWFRDYLYIPLGGNRKGEFFKYRNQLIVFLVSGLWHGTSWSFVVWGGLHGFYQISASLRDKWMKKANISVPDNLFTRIINILTTFALVTLTWVFFRNSISRSLEILKEIGNLSFSDQILTPLNPTEMWFCAFLIVFLLVKEHYYEKIPTRNTVLFFVLFPLLSFLTYLLGVVTEKQFIYFQF</sequence>
<evidence type="ECO:0000256" key="1">
    <source>
        <dbReference type="ARBA" id="ARBA00004651"/>
    </source>
</evidence>
<feature type="transmembrane region" description="Helical" evidence="8">
    <location>
        <begin position="455"/>
        <end position="476"/>
    </location>
</feature>
<dbReference type="InterPro" id="IPR024194">
    <property type="entry name" value="Ac/AlaTfrase_AlgI/DltB"/>
</dbReference>
<organism evidence="9 10">
    <name type="scientific">Dyadobacter linearis</name>
    <dbReference type="NCBI Taxonomy" id="2823330"/>
    <lineage>
        <taxon>Bacteria</taxon>
        <taxon>Pseudomonadati</taxon>
        <taxon>Bacteroidota</taxon>
        <taxon>Cytophagia</taxon>
        <taxon>Cytophagales</taxon>
        <taxon>Spirosomataceae</taxon>
        <taxon>Dyadobacter</taxon>
    </lineage>
</organism>
<name>A0ABM8UQL1_9BACT</name>
<comment type="subcellular location">
    <subcellularLocation>
        <location evidence="1">Cell membrane</location>
        <topology evidence="1">Multi-pass membrane protein</topology>
    </subcellularLocation>
</comment>
<dbReference type="PIRSF" id="PIRSF500217">
    <property type="entry name" value="AlgI"/>
    <property type="match status" value="1"/>
</dbReference>
<dbReference type="InterPro" id="IPR028362">
    <property type="entry name" value="AlgI"/>
</dbReference>
<proteinExistence type="inferred from homology"/>
<keyword evidence="4 8" id="KW-0812">Transmembrane</keyword>
<comment type="caution">
    <text evidence="9">The sequence shown here is derived from an EMBL/GenBank/DDBJ whole genome shotgun (WGS) entry which is preliminary data.</text>
</comment>
<dbReference type="GO" id="GO:0016746">
    <property type="term" value="F:acyltransferase activity"/>
    <property type="evidence" value="ECO:0007669"/>
    <property type="project" value="UniProtKB-KW"/>
</dbReference>
<keyword evidence="10" id="KW-1185">Reference proteome</keyword>
<evidence type="ECO:0000256" key="6">
    <source>
        <dbReference type="ARBA" id="ARBA00023136"/>
    </source>
</evidence>
<reference evidence="9 10" key="1">
    <citation type="submission" date="2021-04" db="EMBL/GenBank/DDBJ databases">
        <authorList>
            <person name="Rodrigo-Torres L."/>
            <person name="Arahal R. D."/>
            <person name="Lucena T."/>
        </authorList>
    </citation>
    <scope>NUCLEOTIDE SEQUENCE [LARGE SCALE GENOMIC DNA]</scope>
    <source>
        <strain evidence="9 10">CECT 9623</strain>
    </source>
</reference>
<feature type="transmembrane region" description="Helical" evidence="8">
    <location>
        <begin position="75"/>
        <end position="94"/>
    </location>
</feature>
<dbReference type="RefSeq" id="WP_215233890.1">
    <property type="nucleotide sequence ID" value="NZ_CAJRAU010000003.1"/>
</dbReference>
<gene>
    <name evidence="9" type="primary">patA_3</name>
    <name evidence="9" type="ORF">DYBT9623_02543</name>
</gene>
<keyword evidence="7 9" id="KW-0808">Transferase</keyword>
<dbReference type="EMBL" id="CAJRAU010000003">
    <property type="protein sequence ID" value="CAG5069806.1"/>
    <property type="molecule type" value="Genomic_DNA"/>
</dbReference>
<evidence type="ECO:0000313" key="9">
    <source>
        <dbReference type="EMBL" id="CAG5069806.1"/>
    </source>
</evidence>
<keyword evidence="7 9" id="KW-0012">Acyltransferase</keyword>
<accession>A0ABM8UQL1</accession>
<evidence type="ECO:0000313" key="10">
    <source>
        <dbReference type="Proteomes" id="UP000679725"/>
    </source>
</evidence>
<evidence type="ECO:0000256" key="8">
    <source>
        <dbReference type="SAM" id="Phobius"/>
    </source>
</evidence>
<dbReference type="PIRSF" id="PIRSF016636">
    <property type="entry name" value="AlgI_DltB"/>
    <property type="match status" value="1"/>
</dbReference>
<dbReference type="Pfam" id="PF03062">
    <property type="entry name" value="MBOAT"/>
    <property type="match status" value="1"/>
</dbReference>
<protein>
    <submittedName>
        <fullName evidence="9">Peptidoglycan O-acetyltransferase</fullName>
        <ecNumber evidence="9">2.3.1.-</ecNumber>
    </submittedName>
</protein>
<feature type="transmembrane region" description="Helical" evidence="8">
    <location>
        <begin position="5"/>
        <end position="22"/>
    </location>
</feature>
<dbReference type="PANTHER" id="PTHR13285">
    <property type="entry name" value="ACYLTRANSFERASE"/>
    <property type="match status" value="1"/>
</dbReference>
<dbReference type="Proteomes" id="UP000679725">
    <property type="component" value="Unassembled WGS sequence"/>
</dbReference>
<keyword evidence="3 7" id="KW-1003">Cell membrane</keyword>
<dbReference type="InterPro" id="IPR004299">
    <property type="entry name" value="MBOAT_fam"/>
</dbReference>
<dbReference type="EC" id="2.3.1.-" evidence="9"/>